<proteinExistence type="predicted"/>
<dbReference type="Proteomes" id="UP000621560">
    <property type="component" value="Unassembled WGS sequence"/>
</dbReference>
<dbReference type="SUPFAM" id="SSF53067">
    <property type="entry name" value="Actin-like ATPase domain"/>
    <property type="match status" value="2"/>
</dbReference>
<dbReference type="EMBL" id="JACXIZ010000022">
    <property type="protein sequence ID" value="MBD2846343.1"/>
    <property type="molecule type" value="Genomic_DNA"/>
</dbReference>
<reference evidence="2" key="1">
    <citation type="submission" date="2020-09" db="EMBL/GenBank/DDBJ databases">
        <title>A novel bacterium of genus Paenibacillus, isolated from South China Sea.</title>
        <authorList>
            <person name="Huang H."/>
            <person name="Mo K."/>
            <person name="Hu Y."/>
        </authorList>
    </citation>
    <scope>NUCLEOTIDE SEQUENCE</scope>
    <source>
        <strain evidence="2">IB182496</strain>
    </source>
</reference>
<keyword evidence="2" id="KW-0418">Kinase</keyword>
<dbReference type="PANTHER" id="PTHR43190">
    <property type="entry name" value="N-ACETYL-D-GLUCOSAMINE KINASE"/>
    <property type="match status" value="1"/>
</dbReference>
<organism evidence="2 3">
    <name type="scientific">Paenibacillus sabuli</name>
    <dbReference type="NCBI Taxonomy" id="2772509"/>
    <lineage>
        <taxon>Bacteria</taxon>
        <taxon>Bacillati</taxon>
        <taxon>Bacillota</taxon>
        <taxon>Bacilli</taxon>
        <taxon>Bacillales</taxon>
        <taxon>Paenibacillaceae</taxon>
        <taxon>Paenibacillus</taxon>
    </lineage>
</organism>
<gene>
    <name evidence="2" type="ORF">IDH44_14155</name>
</gene>
<dbReference type="Gene3D" id="3.30.420.40">
    <property type="match status" value="2"/>
</dbReference>
<dbReference type="GO" id="GO:0016301">
    <property type="term" value="F:kinase activity"/>
    <property type="evidence" value="ECO:0007669"/>
    <property type="project" value="UniProtKB-KW"/>
</dbReference>
<dbReference type="InterPro" id="IPR043129">
    <property type="entry name" value="ATPase_NBD"/>
</dbReference>
<feature type="domain" description="ATPase BadF/BadG/BcrA/BcrD type" evidence="1">
    <location>
        <begin position="15"/>
        <end position="282"/>
    </location>
</feature>
<dbReference type="InterPro" id="IPR052519">
    <property type="entry name" value="Euk-type_GlcNAc_Kinase"/>
</dbReference>
<comment type="caution">
    <text evidence="2">The sequence shown here is derived from an EMBL/GenBank/DDBJ whole genome shotgun (WGS) entry which is preliminary data.</text>
</comment>
<dbReference type="PANTHER" id="PTHR43190:SF3">
    <property type="entry name" value="N-ACETYL-D-GLUCOSAMINE KINASE"/>
    <property type="match status" value="1"/>
</dbReference>
<dbReference type="CDD" id="cd24007">
    <property type="entry name" value="ASKHA_NBD_eukNAGK-like"/>
    <property type="match status" value="1"/>
</dbReference>
<keyword evidence="3" id="KW-1185">Reference proteome</keyword>
<name>A0A927BT72_9BACL</name>
<keyword evidence="2" id="KW-0808">Transferase</keyword>
<dbReference type="Pfam" id="PF01869">
    <property type="entry name" value="BcrAD_BadFG"/>
    <property type="match status" value="1"/>
</dbReference>
<evidence type="ECO:0000313" key="2">
    <source>
        <dbReference type="EMBL" id="MBD2846343.1"/>
    </source>
</evidence>
<accession>A0A927BT72</accession>
<protein>
    <submittedName>
        <fullName evidence="2">N-acetylglucosamine kinase</fullName>
    </submittedName>
</protein>
<dbReference type="AlphaFoldDB" id="A0A927BT72"/>
<dbReference type="InterPro" id="IPR002731">
    <property type="entry name" value="ATPase_BadF"/>
</dbReference>
<dbReference type="RefSeq" id="WP_190918678.1">
    <property type="nucleotide sequence ID" value="NZ_JACXIZ010000022.1"/>
</dbReference>
<evidence type="ECO:0000259" key="1">
    <source>
        <dbReference type="Pfam" id="PF01869"/>
    </source>
</evidence>
<sequence length="335" mass="35254">MTTDTTTASGAFVAVDGGGTQTTLIVADGGGQILAAVRGGSSNMKSLPWTRVREELIRLLEEGLRGSGVSLREVRGIALGLAGGDRSEDKARVRDLLRDRLPAQARVSLYNDAQTALAAGTHGRRGVVLIAGTGSIACGYDPESGEYVRVGGWGYVMGDEGSGFDLGRRALQAVMRAHDGRGPQTLLTGEILGELGLTAPPELVTAIYEADNMRARTASLARALFRAARRGDETARWIAAEAAGELARLVQAACARLSFGARGVPLVLSGGVFGEPALMEAFAAQEPIQALAPERIALDAPPVLGSYYYALAAADIPLTPHIIERATRYWRNEGE</sequence>
<evidence type="ECO:0000313" key="3">
    <source>
        <dbReference type="Proteomes" id="UP000621560"/>
    </source>
</evidence>